<feature type="non-terminal residue" evidence="2">
    <location>
        <position position="1"/>
    </location>
</feature>
<feature type="compositionally biased region" description="Low complexity" evidence="1">
    <location>
        <begin position="110"/>
        <end position="126"/>
    </location>
</feature>
<evidence type="ECO:0000256" key="1">
    <source>
        <dbReference type="SAM" id="MobiDB-lite"/>
    </source>
</evidence>
<dbReference type="Proteomes" id="UP000237481">
    <property type="component" value="Unassembled WGS sequence"/>
</dbReference>
<feature type="region of interest" description="Disordered" evidence="1">
    <location>
        <begin position="97"/>
        <end position="137"/>
    </location>
</feature>
<feature type="non-terminal residue" evidence="2">
    <location>
        <position position="137"/>
    </location>
</feature>
<evidence type="ECO:0000313" key="2">
    <source>
        <dbReference type="EMBL" id="POR36748.1"/>
    </source>
</evidence>
<protein>
    <submittedName>
        <fullName evidence="2">Uncharacterized protein</fullName>
    </submittedName>
</protein>
<reference evidence="2 3" key="1">
    <citation type="submission" date="2018-01" db="EMBL/GenBank/DDBJ databases">
        <title>Harnessing the power of phylogenomics to disentangle the directionality and signatures of interkingdom host jumping in the parasitic fungal genus Tolypocladium.</title>
        <authorList>
            <person name="Quandt C.A."/>
            <person name="Patterson W."/>
            <person name="Spatafora J.W."/>
        </authorList>
    </citation>
    <scope>NUCLEOTIDE SEQUENCE [LARGE SCALE GENOMIC DNA]</scope>
    <source>
        <strain evidence="2 3">NRBC 100945</strain>
    </source>
</reference>
<dbReference type="EMBL" id="PKSG01000302">
    <property type="protein sequence ID" value="POR36748.1"/>
    <property type="molecule type" value="Genomic_DNA"/>
</dbReference>
<dbReference type="AlphaFoldDB" id="A0A2S4L2T0"/>
<keyword evidence="3" id="KW-1185">Reference proteome</keyword>
<evidence type="ECO:0000313" key="3">
    <source>
        <dbReference type="Proteomes" id="UP000237481"/>
    </source>
</evidence>
<sequence>LHPHHHDIPTDATQDPQPPRPRPLNRPNSLAQTEKAENTRAPERAIAHHGPPHRLLELLRPGRALLAGRHRDAAPLQPVVAVGVPGVRARRRELRALAAGRRRPAGGDAGRAQGAPAGEAGAQGAAGRRGGGGGAVV</sequence>
<organism evidence="2 3">
    <name type="scientific">Tolypocladium paradoxum</name>
    <dbReference type="NCBI Taxonomy" id="94208"/>
    <lineage>
        <taxon>Eukaryota</taxon>
        <taxon>Fungi</taxon>
        <taxon>Dikarya</taxon>
        <taxon>Ascomycota</taxon>
        <taxon>Pezizomycotina</taxon>
        <taxon>Sordariomycetes</taxon>
        <taxon>Hypocreomycetidae</taxon>
        <taxon>Hypocreales</taxon>
        <taxon>Ophiocordycipitaceae</taxon>
        <taxon>Tolypocladium</taxon>
    </lineage>
</organism>
<feature type="region of interest" description="Disordered" evidence="1">
    <location>
        <begin position="1"/>
        <end position="54"/>
    </location>
</feature>
<gene>
    <name evidence="2" type="ORF">TPAR_03012</name>
</gene>
<name>A0A2S4L2T0_9HYPO</name>
<comment type="caution">
    <text evidence="2">The sequence shown here is derived from an EMBL/GenBank/DDBJ whole genome shotgun (WGS) entry which is preliminary data.</text>
</comment>
<feature type="compositionally biased region" description="Basic and acidic residues" evidence="1">
    <location>
        <begin position="34"/>
        <end position="46"/>
    </location>
</feature>
<proteinExistence type="predicted"/>
<accession>A0A2S4L2T0</accession>
<feature type="compositionally biased region" description="Gly residues" evidence="1">
    <location>
        <begin position="127"/>
        <end position="137"/>
    </location>
</feature>